<dbReference type="PANTHER" id="PTHR46910:SF37">
    <property type="entry name" value="ZN(II)2CYS6 TRANSCRIPTION FACTOR (EUROFUNG)"/>
    <property type="match status" value="1"/>
</dbReference>
<organism evidence="8 9">
    <name type="scientific">Colletotrichum nymphaeae SA-01</name>
    <dbReference type="NCBI Taxonomy" id="1460502"/>
    <lineage>
        <taxon>Eukaryota</taxon>
        <taxon>Fungi</taxon>
        <taxon>Dikarya</taxon>
        <taxon>Ascomycota</taxon>
        <taxon>Pezizomycotina</taxon>
        <taxon>Sordariomycetes</taxon>
        <taxon>Hypocreomycetidae</taxon>
        <taxon>Glomerellales</taxon>
        <taxon>Glomerellaceae</taxon>
        <taxon>Colletotrichum</taxon>
        <taxon>Colletotrichum acutatum species complex</taxon>
    </lineage>
</organism>
<dbReference type="GO" id="GO:0000981">
    <property type="term" value="F:DNA-binding transcription factor activity, RNA polymerase II-specific"/>
    <property type="evidence" value="ECO:0007669"/>
    <property type="project" value="InterPro"/>
</dbReference>
<evidence type="ECO:0000313" key="9">
    <source>
        <dbReference type="Proteomes" id="UP000070054"/>
    </source>
</evidence>
<comment type="caution">
    <text evidence="8">The sequence shown here is derived from an EMBL/GenBank/DDBJ whole genome shotgun (WGS) entry which is preliminary data.</text>
</comment>
<dbReference type="SMART" id="SM00066">
    <property type="entry name" value="GAL4"/>
    <property type="match status" value="1"/>
</dbReference>
<dbReference type="AlphaFoldDB" id="A0A135TDT9"/>
<dbReference type="OrthoDB" id="4356994at2759"/>
<feature type="domain" description="Zn(2)-C6 fungal-type" evidence="7">
    <location>
        <begin position="23"/>
        <end position="53"/>
    </location>
</feature>
<dbReference type="SUPFAM" id="SSF57701">
    <property type="entry name" value="Zn2/Cys6 DNA-binding domain"/>
    <property type="match status" value="1"/>
</dbReference>
<evidence type="ECO:0000256" key="4">
    <source>
        <dbReference type="ARBA" id="ARBA00023163"/>
    </source>
</evidence>
<evidence type="ECO:0000256" key="2">
    <source>
        <dbReference type="ARBA" id="ARBA00023015"/>
    </source>
</evidence>
<gene>
    <name evidence="8" type="ORF">CNYM01_12645</name>
</gene>
<dbReference type="CDD" id="cd12148">
    <property type="entry name" value="fungal_TF_MHR"/>
    <property type="match status" value="1"/>
</dbReference>
<dbReference type="PANTHER" id="PTHR46910">
    <property type="entry name" value="TRANSCRIPTION FACTOR PDR1"/>
    <property type="match status" value="1"/>
</dbReference>
<dbReference type="Proteomes" id="UP000070054">
    <property type="component" value="Unassembled WGS sequence"/>
</dbReference>
<sequence length="681" mass="74943">MSSPTSVNTTDVGGRVYKRRPGACETCKVRKRKCDGGRPSCDKCLSSASFCFYVTPKKRGRSSQNSRKIQTDCVDYHTATKHDLPGLNATTRQSASFEDFSYASQQSTSPPSPTDHLRYFGPSPTQSSLSGVNRLLDLGQFPTPVTTESLEEHWGPLSSGLLNSPEALGTQSTEIIASPVSSALEYCWSTQLLSNGHSVSGLQDFDGLVTAGWNLSNLQTANDESTVDHPVRGTSAYSTIDMVKLLIGRDRSSCNSKQFGQNLMDLVDESTTCCYSPKLPENSYQRVQPSLETLVEFLHAFTASEPYLGLRYIEETEISRLFEDVVMKGMSDHVNSSIVYAALSIGCLISMRRSGVSQEAESHMRCLYSNAMVHIEKLHMCPSTALSFKAITTLLTLFAKLVASALWKPADTDWLLGVAVSCAQSLKLNNLACLKTVCQTNEEVESLKHAFWLLYTIEKPYRLRNGQVSALNDAYIDHEPLSSGIEARKPLIQTFGVHYRLAQCCARIASDFDSQKALSQSTVFTSENLDNWLEQLQRLKVDVFTARNQPALAMTWDPRIASPNSPLLCVCGRFSASSLGDSSSDKIEQMVLESAIDILKLLVEVDPTKAGTDQNLVRIAVSSFCLVATFISRANERATIFRYLVSTLGFFARMTVNSPLMTLGKFSSVVDSVQKVLKNDS</sequence>
<evidence type="ECO:0000313" key="8">
    <source>
        <dbReference type="EMBL" id="KXH46306.1"/>
    </source>
</evidence>
<dbReference type="Gene3D" id="4.10.240.10">
    <property type="entry name" value="Zn(2)-C6 fungal-type DNA-binding domain"/>
    <property type="match status" value="1"/>
</dbReference>
<dbReference type="InterPro" id="IPR036864">
    <property type="entry name" value="Zn2-C6_fun-type_DNA-bd_sf"/>
</dbReference>
<dbReference type="InterPro" id="IPR050987">
    <property type="entry name" value="AtrR-like"/>
</dbReference>
<keyword evidence="2" id="KW-0805">Transcription regulation</keyword>
<protein>
    <recommendedName>
        <fullName evidence="7">Zn(2)-C6 fungal-type domain-containing protein</fullName>
    </recommendedName>
</protein>
<feature type="region of interest" description="Disordered" evidence="6">
    <location>
        <begin position="100"/>
        <end position="125"/>
    </location>
</feature>
<evidence type="ECO:0000256" key="1">
    <source>
        <dbReference type="ARBA" id="ARBA00004123"/>
    </source>
</evidence>
<dbReference type="InterPro" id="IPR001138">
    <property type="entry name" value="Zn2Cys6_DnaBD"/>
</dbReference>
<evidence type="ECO:0000256" key="3">
    <source>
        <dbReference type="ARBA" id="ARBA00023125"/>
    </source>
</evidence>
<accession>A0A135TDT9</accession>
<dbReference type="EMBL" id="JEMN01001150">
    <property type="protein sequence ID" value="KXH46306.1"/>
    <property type="molecule type" value="Genomic_DNA"/>
</dbReference>
<dbReference type="GO" id="GO:0008270">
    <property type="term" value="F:zinc ion binding"/>
    <property type="evidence" value="ECO:0007669"/>
    <property type="project" value="InterPro"/>
</dbReference>
<reference evidence="8 9" key="1">
    <citation type="submission" date="2014-02" db="EMBL/GenBank/DDBJ databases">
        <title>The genome sequence of Colletotrichum nymphaeae SA-01.</title>
        <authorList>
            <person name="Baroncelli R."/>
            <person name="Thon M.R."/>
        </authorList>
    </citation>
    <scope>NUCLEOTIDE SEQUENCE [LARGE SCALE GENOMIC DNA]</scope>
    <source>
        <strain evidence="8 9">SA-01</strain>
    </source>
</reference>
<dbReference type="CDD" id="cd00067">
    <property type="entry name" value="GAL4"/>
    <property type="match status" value="1"/>
</dbReference>
<evidence type="ECO:0000256" key="6">
    <source>
        <dbReference type="SAM" id="MobiDB-lite"/>
    </source>
</evidence>
<comment type="subcellular location">
    <subcellularLocation>
        <location evidence="1">Nucleus</location>
    </subcellularLocation>
</comment>
<keyword evidence="5" id="KW-0539">Nucleus</keyword>
<proteinExistence type="predicted"/>
<dbReference type="Pfam" id="PF00172">
    <property type="entry name" value="Zn_clus"/>
    <property type="match status" value="1"/>
</dbReference>
<keyword evidence="9" id="KW-1185">Reference proteome</keyword>
<keyword evidence="3" id="KW-0238">DNA-binding</keyword>
<dbReference type="PROSITE" id="PS00463">
    <property type="entry name" value="ZN2_CY6_FUNGAL_1"/>
    <property type="match status" value="1"/>
</dbReference>
<dbReference type="PROSITE" id="PS50048">
    <property type="entry name" value="ZN2_CY6_FUNGAL_2"/>
    <property type="match status" value="1"/>
</dbReference>
<evidence type="ECO:0000256" key="5">
    <source>
        <dbReference type="ARBA" id="ARBA00023242"/>
    </source>
</evidence>
<dbReference type="GO" id="GO:0003677">
    <property type="term" value="F:DNA binding"/>
    <property type="evidence" value="ECO:0007669"/>
    <property type="project" value="UniProtKB-KW"/>
</dbReference>
<dbReference type="GO" id="GO:0005634">
    <property type="term" value="C:nucleus"/>
    <property type="evidence" value="ECO:0007669"/>
    <property type="project" value="UniProtKB-SubCell"/>
</dbReference>
<keyword evidence="4" id="KW-0804">Transcription</keyword>
<evidence type="ECO:0000259" key="7">
    <source>
        <dbReference type="PROSITE" id="PS50048"/>
    </source>
</evidence>
<name>A0A135TDT9_9PEZI</name>